<accession>A0A9X7VZI9</accession>
<dbReference type="SMART" id="SM00387">
    <property type="entry name" value="HATPase_c"/>
    <property type="match status" value="1"/>
</dbReference>
<dbReference type="InterPro" id="IPR005467">
    <property type="entry name" value="His_kinase_dom"/>
</dbReference>
<feature type="domain" description="PAS" evidence="11">
    <location>
        <begin position="376"/>
        <end position="424"/>
    </location>
</feature>
<dbReference type="SUPFAM" id="SSF55785">
    <property type="entry name" value="PYP-like sensor domain (PAS domain)"/>
    <property type="match status" value="1"/>
</dbReference>
<dbReference type="SMART" id="SM00388">
    <property type="entry name" value="HisKA"/>
    <property type="match status" value="1"/>
</dbReference>
<dbReference type="PROSITE" id="PS50113">
    <property type="entry name" value="PAC"/>
    <property type="match status" value="1"/>
</dbReference>
<evidence type="ECO:0000313" key="13">
    <source>
        <dbReference type="EMBL" id="QSO47889.1"/>
    </source>
</evidence>
<reference evidence="13 14" key="1">
    <citation type="submission" date="2021-02" db="EMBL/GenBank/DDBJ databases">
        <title>Alicyclobacillus curvatus sp. nov. and Alicyclobacillus mengziensis sp. nov., two acidophilic bacteria isolated from acid mine drainage.</title>
        <authorList>
            <person name="Huang Y."/>
        </authorList>
    </citation>
    <scope>NUCLEOTIDE SEQUENCE [LARGE SCALE GENOMIC DNA]</scope>
    <source>
        <strain evidence="13 14">S30H14</strain>
    </source>
</reference>
<evidence type="ECO:0000256" key="7">
    <source>
        <dbReference type="ARBA" id="ARBA00022840"/>
    </source>
</evidence>
<evidence type="ECO:0000256" key="5">
    <source>
        <dbReference type="ARBA" id="ARBA00022741"/>
    </source>
</evidence>
<dbReference type="EMBL" id="CP071182">
    <property type="protein sequence ID" value="QSO47889.1"/>
    <property type="molecule type" value="Genomic_DNA"/>
</dbReference>
<keyword evidence="7" id="KW-0067">ATP-binding</keyword>
<keyword evidence="8" id="KW-0902">Two-component regulatory system</keyword>
<dbReference type="GO" id="GO:0005524">
    <property type="term" value="F:ATP binding"/>
    <property type="evidence" value="ECO:0007669"/>
    <property type="project" value="UniProtKB-KW"/>
</dbReference>
<dbReference type="InterPro" id="IPR004358">
    <property type="entry name" value="Sig_transdc_His_kin-like_C"/>
</dbReference>
<keyword evidence="9" id="KW-0472">Membrane</keyword>
<evidence type="ECO:0000256" key="2">
    <source>
        <dbReference type="ARBA" id="ARBA00012438"/>
    </source>
</evidence>
<dbReference type="SMART" id="SM00091">
    <property type="entry name" value="PAS"/>
    <property type="match status" value="1"/>
</dbReference>
<dbReference type="InterPro" id="IPR001610">
    <property type="entry name" value="PAC"/>
</dbReference>
<dbReference type="InterPro" id="IPR036890">
    <property type="entry name" value="HATPase_C_sf"/>
</dbReference>
<evidence type="ECO:0000256" key="9">
    <source>
        <dbReference type="SAM" id="Phobius"/>
    </source>
</evidence>
<dbReference type="Gene3D" id="1.10.287.130">
    <property type="match status" value="1"/>
</dbReference>
<dbReference type="AlphaFoldDB" id="A0A9X7VZI9"/>
<proteinExistence type="predicted"/>
<dbReference type="GO" id="GO:0000155">
    <property type="term" value="F:phosphorelay sensor kinase activity"/>
    <property type="evidence" value="ECO:0007669"/>
    <property type="project" value="InterPro"/>
</dbReference>
<dbReference type="InterPro" id="IPR035965">
    <property type="entry name" value="PAS-like_dom_sf"/>
</dbReference>
<evidence type="ECO:0000259" key="12">
    <source>
        <dbReference type="PROSITE" id="PS50113"/>
    </source>
</evidence>
<dbReference type="InterPro" id="IPR003661">
    <property type="entry name" value="HisK_dim/P_dom"/>
</dbReference>
<evidence type="ECO:0000259" key="11">
    <source>
        <dbReference type="PROSITE" id="PS50112"/>
    </source>
</evidence>
<feature type="transmembrane region" description="Helical" evidence="9">
    <location>
        <begin position="177"/>
        <end position="198"/>
    </location>
</feature>
<dbReference type="InterPro" id="IPR013656">
    <property type="entry name" value="PAS_4"/>
</dbReference>
<sequence>MAAMVDRTLLVILTFVLLFASMYMSIDNFFEASYQSKNSTHRQEARQRRWFMWLASLSLTISILTNHWLNPLRPDANVSSFGMVDIVSIIAGMILTHLTVRLSVKWSHRPSLFLASLSLTTAIFVVHFGTDSSLNKPALAPSHAVELVIYTLFLYGFCTLGLWLLRNRHFSTNTRSLLSTIVLTLAVFGYYDATSLYTRSVNSGPIATGSSLLSGTDIHLSAMSQAMFTIAILLILTNGFVNRYLHRRQRVLAESISEAMTSQQGLVFMLVPNHDTYVFRVCDGDLLYKMGWSPLDILGRSIETIASGSGKLPTDWLHYCQSAMSGEDIVFDMEVRGIRLLISMRAVERDGASIAIVGSGIETTSLQRAKRALSDIEQKYRLIVENTSDLILILSSTGQIMFVSSSSESLIGFSYRELRGGSVVPMLTGIGRRAALQQFATMRRTGKPIMIEHGLLHKDGTLRSFESRCVPICSADGKLENVVVVGRDITERKQNEEMLRRSENLSVLGQLAAGMAHEIRNPLTSIRGFVQLLEDKQSNNPYWPIILHETKQIEDIVAEFLSLAKPQAEERTLLDLGQLLHEVQILMSSQAILKNTKIELTVSEPVVIQGVSHQLKQVFTNVVKNAIEAIDGGGRVHIVVRQRGTYAIVVISDNGPGIEPSILAKLGEPFYSTKSKGTGLGLLISNKIVQEHSGVLNISSRLGIGTAVELQFPAAVLHEVATQ</sequence>
<keyword evidence="5" id="KW-0547">Nucleotide-binding</keyword>
<evidence type="ECO:0000259" key="10">
    <source>
        <dbReference type="PROSITE" id="PS50109"/>
    </source>
</evidence>
<dbReference type="SUPFAM" id="SSF47384">
    <property type="entry name" value="Homodimeric domain of signal transducing histidine kinase"/>
    <property type="match status" value="1"/>
</dbReference>
<name>A0A9X7VZI9_9BACL</name>
<dbReference type="PROSITE" id="PS50112">
    <property type="entry name" value="PAS"/>
    <property type="match status" value="1"/>
</dbReference>
<feature type="domain" description="PAC" evidence="12">
    <location>
        <begin position="449"/>
        <end position="501"/>
    </location>
</feature>
<dbReference type="Pfam" id="PF00512">
    <property type="entry name" value="HisKA"/>
    <property type="match status" value="1"/>
</dbReference>
<dbReference type="InterPro" id="IPR036097">
    <property type="entry name" value="HisK_dim/P_sf"/>
</dbReference>
<dbReference type="Gene3D" id="3.30.565.10">
    <property type="entry name" value="Histidine kinase-like ATPase, C-terminal domain"/>
    <property type="match status" value="1"/>
</dbReference>
<evidence type="ECO:0000256" key="1">
    <source>
        <dbReference type="ARBA" id="ARBA00000085"/>
    </source>
</evidence>
<protein>
    <recommendedName>
        <fullName evidence="2">histidine kinase</fullName>
        <ecNumber evidence="2">2.7.13.3</ecNumber>
    </recommendedName>
</protein>
<keyword evidence="9" id="KW-0812">Transmembrane</keyword>
<feature type="transmembrane region" description="Helical" evidence="9">
    <location>
        <begin position="81"/>
        <end position="100"/>
    </location>
</feature>
<dbReference type="Proteomes" id="UP000663505">
    <property type="component" value="Chromosome"/>
</dbReference>
<evidence type="ECO:0000256" key="8">
    <source>
        <dbReference type="ARBA" id="ARBA00023012"/>
    </source>
</evidence>
<dbReference type="PANTHER" id="PTHR43065">
    <property type="entry name" value="SENSOR HISTIDINE KINASE"/>
    <property type="match status" value="1"/>
</dbReference>
<dbReference type="SUPFAM" id="SSF55874">
    <property type="entry name" value="ATPase domain of HSP90 chaperone/DNA topoisomerase II/histidine kinase"/>
    <property type="match status" value="1"/>
</dbReference>
<keyword evidence="3" id="KW-0597">Phosphoprotein</keyword>
<keyword evidence="4" id="KW-0808">Transferase</keyword>
<dbReference type="InterPro" id="IPR003594">
    <property type="entry name" value="HATPase_dom"/>
</dbReference>
<dbReference type="NCBIfam" id="TIGR00229">
    <property type="entry name" value="sensory_box"/>
    <property type="match status" value="1"/>
</dbReference>
<evidence type="ECO:0000256" key="3">
    <source>
        <dbReference type="ARBA" id="ARBA00022553"/>
    </source>
</evidence>
<keyword evidence="9" id="KW-1133">Transmembrane helix</keyword>
<dbReference type="CDD" id="cd00082">
    <property type="entry name" value="HisKA"/>
    <property type="match status" value="1"/>
</dbReference>
<dbReference type="Gene3D" id="3.30.450.20">
    <property type="entry name" value="PAS domain"/>
    <property type="match status" value="1"/>
</dbReference>
<feature type="transmembrane region" description="Helical" evidence="9">
    <location>
        <begin position="112"/>
        <end position="128"/>
    </location>
</feature>
<dbReference type="PROSITE" id="PS50109">
    <property type="entry name" value="HIS_KIN"/>
    <property type="match status" value="1"/>
</dbReference>
<dbReference type="SMART" id="SM00086">
    <property type="entry name" value="PAC"/>
    <property type="match status" value="1"/>
</dbReference>
<dbReference type="Pfam" id="PF08448">
    <property type="entry name" value="PAS_4"/>
    <property type="match status" value="1"/>
</dbReference>
<dbReference type="KEGG" id="afx:JZ786_02280"/>
<gene>
    <name evidence="13" type="ORF">JZ786_02280</name>
</gene>
<feature type="transmembrane region" description="Helical" evidence="9">
    <location>
        <begin position="148"/>
        <end position="165"/>
    </location>
</feature>
<dbReference type="InterPro" id="IPR000014">
    <property type="entry name" value="PAS"/>
</dbReference>
<dbReference type="CDD" id="cd00130">
    <property type="entry name" value="PAS"/>
    <property type="match status" value="1"/>
</dbReference>
<evidence type="ECO:0000313" key="14">
    <source>
        <dbReference type="Proteomes" id="UP000663505"/>
    </source>
</evidence>
<evidence type="ECO:0000256" key="4">
    <source>
        <dbReference type="ARBA" id="ARBA00022679"/>
    </source>
</evidence>
<feature type="transmembrane region" description="Helical" evidence="9">
    <location>
        <begin position="218"/>
        <end position="241"/>
    </location>
</feature>
<feature type="transmembrane region" description="Helical" evidence="9">
    <location>
        <begin position="50"/>
        <end position="69"/>
    </location>
</feature>
<feature type="domain" description="Histidine kinase" evidence="10">
    <location>
        <begin position="514"/>
        <end position="716"/>
    </location>
</feature>
<dbReference type="Pfam" id="PF02518">
    <property type="entry name" value="HATPase_c"/>
    <property type="match status" value="1"/>
</dbReference>
<dbReference type="InterPro" id="IPR000700">
    <property type="entry name" value="PAS-assoc_C"/>
</dbReference>
<organism evidence="13 14">
    <name type="scientific">Alicyclobacillus mengziensis</name>
    <dbReference type="NCBI Taxonomy" id="2931921"/>
    <lineage>
        <taxon>Bacteria</taxon>
        <taxon>Bacillati</taxon>
        <taxon>Bacillota</taxon>
        <taxon>Bacilli</taxon>
        <taxon>Bacillales</taxon>
        <taxon>Alicyclobacillaceae</taxon>
        <taxon>Alicyclobacillus</taxon>
    </lineage>
</organism>
<dbReference type="EC" id="2.7.13.3" evidence="2"/>
<dbReference type="PANTHER" id="PTHR43065:SF34">
    <property type="entry name" value="SPORULATION KINASE A"/>
    <property type="match status" value="1"/>
</dbReference>
<keyword evidence="6" id="KW-0418">Kinase</keyword>
<comment type="catalytic activity">
    <reaction evidence="1">
        <text>ATP + protein L-histidine = ADP + protein N-phospho-L-histidine.</text>
        <dbReference type="EC" id="2.7.13.3"/>
    </reaction>
</comment>
<keyword evidence="14" id="KW-1185">Reference proteome</keyword>
<evidence type="ECO:0000256" key="6">
    <source>
        <dbReference type="ARBA" id="ARBA00022777"/>
    </source>
</evidence>
<dbReference type="PRINTS" id="PR00344">
    <property type="entry name" value="BCTRLSENSOR"/>
</dbReference>
<feature type="transmembrane region" description="Helical" evidence="9">
    <location>
        <begin position="12"/>
        <end position="30"/>
    </location>
</feature>